<dbReference type="Pfam" id="PF02364">
    <property type="entry name" value="Glucan_synthase"/>
    <property type="match status" value="1"/>
</dbReference>
<proteinExistence type="predicted"/>
<dbReference type="GO" id="GO:0006075">
    <property type="term" value="P:(1-&gt;3)-beta-D-glucan biosynthetic process"/>
    <property type="evidence" value="ECO:0007669"/>
    <property type="project" value="InterPro"/>
</dbReference>
<reference evidence="2" key="1">
    <citation type="submission" date="2015-12" db="EMBL/GenBank/DDBJ databases">
        <title>Update maize B73 reference genome by single molecule sequencing technologies.</title>
        <authorList>
            <consortium name="Maize Genome Sequencing Project"/>
            <person name="Ware D."/>
        </authorList>
    </citation>
    <scope>NUCLEOTIDE SEQUENCE</scope>
    <source>
        <tissue evidence="2">Seedling</tissue>
    </source>
</reference>
<feature type="domain" description="Glycosyl transferase 48" evidence="1">
    <location>
        <begin position="298"/>
        <end position="650"/>
    </location>
</feature>
<evidence type="ECO:0000259" key="1">
    <source>
        <dbReference type="Pfam" id="PF02364"/>
    </source>
</evidence>
<organism evidence="2">
    <name type="scientific">Zea mays</name>
    <name type="common">Maize</name>
    <dbReference type="NCBI Taxonomy" id="4577"/>
    <lineage>
        <taxon>Eukaryota</taxon>
        <taxon>Viridiplantae</taxon>
        <taxon>Streptophyta</taxon>
        <taxon>Embryophyta</taxon>
        <taxon>Tracheophyta</taxon>
        <taxon>Spermatophyta</taxon>
        <taxon>Magnoliopsida</taxon>
        <taxon>Liliopsida</taxon>
        <taxon>Poales</taxon>
        <taxon>Poaceae</taxon>
        <taxon>PACMAD clade</taxon>
        <taxon>Panicoideae</taxon>
        <taxon>Andropogonodae</taxon>
        <taxon>Andropogoneae</taxon>
        <taxon>Tripsacinae</taxon>
        <taxon>Zea</taxon>
    </lineage>
</organism>
<dbReference type="GO" id="GO:0000148">
    <property type="term" value="C:1,3-beta-D-glucan synthase complex"/>
    <property type="evidence" value="ECO:0007669"/>
    <property type="project" value="InterPro"/>
</dbReference>
<dbReference type="PANTHER" id="PTHR12741:SF22">
    <property type="entry name" value="CALLOSE SYNTHASE 8-RELATED"/>
    <property type="match status" value="1"/>
</dbReference>
<dbReference type="EMBL" id="CM000781">
    <property type="protein sequence ID" value="AQK70135.1"/>
    <property type="molecule type" value="Genomic_DNA"/>
</dbReference>
<name>A0A1D6H5N7_MAIZE</name>
<protein>
    <submittedName>
        <fullName evidence="2">Putative callose synthase 8</fullName>
    </submittedName>
</protein>
<evidence type="ECO:0000313" key="2">
    <source>
        <dbReference type="EMBL" id="AQK70135.1"/>
    </source>
</evidence>
<gene>
    <name evidence="2" type="ORF">ZEAMMB73_Zm00001d016155</name>
</gene>
<sequence length="677" mass="77790">MRLVICTVCFVIPTAKRQPSTCCSSAPSARTTGNTWASSGTLSLTFFRLFEDAKKAFGRQFFMEIVAVVAWTIWKQRNDCIFRNVIPSFHSCRICFNDTLKLQMFRFSSTLKLHVSLWFINEQKHRHEVTILLQDIVDIVVQDMIVDPQSILNVVNSSKRLISDDDGAFSYYEPELFASVSSRTSIRYPYFDQQKEQVKRFYLLLSTKEKAAEIPSNLEARRRISFFATSLFMHMPAAPKVRSMLSFSVITPYFMEEVKFSDEELHSNQDEASTLSYMQKIYPDQWKNFLERVDTKVTNDEIRYWASYRGQTLSRTVRGMMYYRKALKLQALLDMTNDQDLYEALLAIEQGKNKRNIHQALAAELEALADMKFSYVISCQKFGEQKIKGDPHAQDIIDLMMRCPALRVAYIEEKEVIVNNCSHMVEGKEVIVNNCPHKVYSSVLIKAENNLDQEIYRIKLPGPPIIGEGKPENQNHAIIFTRGDALQTIDMNQDNYLEEAYKMRNVLQEFVRHPRDKAPTILGLREHIFTGSVSSLAGFMSYQETSFVTIGQRFLAEPLRVRFHYGHPDIFDRIFHLTRGGISKASKTINLSEDVFAGYNSILRRGNIIYSEYIQVGKGRDVGLNQISKFEAKVANGNSEQTISRDIHRLDISCWCLCFPLWPVVLGSQWPAEGSAT</sequence>
<dbReference type="AlphaFoldDB" id="A0A1D6H5N7"/>
<dbReference type="InterPro" id="IPR003440">
    <property type="entry name" value="Glyco_trans_48_dom"/>
</dbReference>
<dbReference type="GO" id="GO:0016020">
    <property type="term" value="C:membrane"/>
    <property type="evidence" value="ECO:0007669"/>
    <property type="project" value="InterPro"/>
</dbReference>
<dbReference type="ExpressionAtlas" id="A0A1D6H5N7">
    <property type="expression patterns" value="baseline and differential"/>
</dbReference>
<accession>A0A1D6H5N7</accession>
<dbReference type="PANTHER" id="PTHR12741">
    <property type="entry name" value="LYST-INTERACTING PROTEIN LIP5 DOPAMINE RESPONSIVE PROTEIN DRG-1"/>
    <property type="match status" value="1"/>
</dbReference>
<dbReference type="GO" id="GO:0003843">
    <property type="term" value="F:1,3-beta-D-glucan synthase activity"/>
    <property type="evidence" value="ECO:0007669"/>
    <property type="project" value="InterPro"/>
</dbReference>